<dbReference type="EMBL" id="JAUCMV010000006">
    <property type="protein sequence ID" value="KAK0390356.1"/>
    <property type="molecule type" value="Genomic_DNA"/>
</dbReference>
<evidence type="ECO:0000313" key="2">
    <source>
        <dbReference type="Proteomes" id="UP001175271"/>
    </source>
</evidence>
<sequence length="212" mass="24861">MRKVTFRSHVISTEEYDVGEHRYLLELCHEIDTALSPGSQYIVQCLGYAMKSKGAEIDLQRVVRCTEETIVRFDQLIPKTTKNIVWMCDSKMCTDMWRASDHFNERGYFLDVCIDGIYIDSNFNFKIGGFDRVKRLHETDKVFGDVLESCVTPLTTMSLHMFYTQRLVCVINNWRSGDLFYDPFSKSNGQMSVENSCFHEELKRYLKSIHEW</sequence>
<dbReference type="AlphaFoldDB" id="A0AA39GNP1"/>
<accession>A0AA39GNP1</accession>
<protein>
    <submittedName>
        <fullName evidence="1">Uncharacterized protein</fullName>
    </submittedName>
</protein>
<keyword evidence="2" id="KW-1185">Reference proteome</keyword>
<dbReference type="Proteomes" id="UP001175271">
    <property type="component" value="Unassembled WGS sequence"/>
</dbReference>
<proteinExistence type="predicted"/>
<gene>
    <name evidence="1" type="ORF">QR680_019319</name>
</gene>
<organism evidence="1 2">
    <name type="scientific">Steinernema hermaphroditum</name>
    <dbReference type="NCBI Taxonomy" id="289476"/>
    <lineage>
        <taxon>Eukaryota</taxon>
        <taxon>Metazoa</taxon>
        <taxon>Ecdysozoa</taxon>
        <taxon>Nematoda</taxon>
        <taxon>Chromadorea</taxon>
        <taxon>Rhabditida</taxon>
        <taxon>Tylenchina</taxon>
        <taxon>Panagrolaimomorpha</taxon>
        <taxon>Strongyloidoidea</taxon>
        <taxon>Steinernematidae</taxon>
        <taxon>Steinernema</taxon>
    </lineage>
</organism>
<evidence type="ECO:0000313" key="1">
    <source>
        <dbReference type="EMBL" id="KAK0390356.1"/>
    </source>
</evidence>
<reference evidence="1" key="1">
    <citation type="submission" date="2023-06" db="EMBL/GenBank/DDBJ databases">
        <title>Genomic analysis of the entomopathogenic nematode Steinernema hermaphroditum.</title>
        <authorList>
            <person name="Schwarz E.M."/>
            <person name="Heppert J.K."/>
            <person name="Baniya A."/>
            <person name="Schwartz H.T."/>
            <person name="Tan C.-H."/>
            <person name="Antoshechkin I."/>
            <person name="Sternberg P.W."/>
            <person name="Goodrich-Blair H."/>
            <person name="Dillman A.R."/>
        </authorList>
    </citation>
    <scope>NUCLEOTIDE SEQUENCE</scope>
    <source>
        <strain evidence="1">PS9179</strain>
        <tissue evidence="1">Whole animal</tissue>
    </source>
</reference>
<comment type="caution">
    <text evidence="1">The sequence shown here is derived from an EMBL/GenBank/DDBJ whole genome shotgun (WGS) entry which is preliminary data.</text>
</comment>
<name>A0AA39GNP1_9BILA</name>